<protein>
    <submittedName>
        <fullName evidence="3">Uncharacterized protein</fullName>
    </submittedName>
</protein>
<dbReference type="STRING" id="1629334.Cva_00763"/>
<feature type="region of interest" description="Disordered" evidence="2">
    <location>
        <begin position="274"/>
        <end position="318"/>
    </location>
</feature>
<proteinExistence type="predicted"/>
<keyword evidence="1" id="KW-0175">Coiled coil</keyword>
<dbReference type="AlphaFoldDB" id="A0A0K8MC44"/>
<feature type="region of interest" description="Disordered" evidence="2">
    <location>
        <begin position="79"/>
        <end position="104"/>
    </location>
</feature>
<evidence type="ECO:0000313" key="3">
    <source>
        <dbReference type="EMBL" id="GAO98115.1"/>
    </source>
</evidence>
<evidence type="ECO:0000313" key="4">
    <source>
        <dbReference type="Proteomes" id="UP000036771"/>
    </source>
</evidence>
<gene>
    <name evidence="3" type="ORF">Cva_00763</name>
</gene>
<accession>A0A0K8MC44</accession>
<name>A0A0K8MC44_9PROT</name>
<dbReference type="Proteomes" id="UP000036771">
    <property type="component" value="Unassembled WGS sequence"/>
</dbReference>
<dbReference type="EMBL" id="BBVC01000024">
    <property type="protein sequence ID" value="GAO98115.1"/>
    <property type="molecule type" value="Genomic_DNA"/>
</dbReference>
<organism evidence="3 4">
    <name type="scientific">Caedimonas varicaedens</name>
    <dbReference type="NCBI Taxonomy" id="1629334"/>
    <lineage>
        <taxon>Bacteria</taxon>
        <taxon>Pseudomonadati</taxon>
        <taxon>Pseudomonadota</taxon>
        <taxon>Alphaproteobacteria</taxon>
        <taxon>Holosporales</taxon>
        <taxon>Caedimonadaceae</taxon>
        <taxon>Caedimonas</taxon>
    </lineage>
</organism>
<feature type="coiled-coil region" evidence="1">
    <location>
        <begin position="114"/>
        <end position="148"/>
    </location>
</feature>
<keyword evidence="4" id="KW-1185">Reference proteome</keyword>
<evidence type="ECO:0000256" key="2">
    <source>
        <dbReference type="SAM" id="MobiDB-lite"/>
    </source>
</evidence>
<comment type="caution">
    <text evidence="3">The sequence shown here is derived from an EMBL/GenBank/DDBJ whole genome shotgun (WGS) entry which is preliminary data.</text>
</comment>
<reference evidence="3 4" key="1">
    <citation type="submission" date="2015-03" db="EMBL/GenBank/DDBJ databases">
        <title>Caedibacter varicaedens, whole genome shotgun sequence.</title>
        <authorList>
            <person name="Suzuki H."/>
            <person name="Dapper A.L."/>
            <person name="Gibson A.K."/>
            <person name="Jackson C."/>
            <person name="Lee H."/>
            <person name="Pejaver V.R."/>
            <person name="Doak T."/>
            <person name="Lynch M."/>
        </authorList>
    </citation>
    <scope>NUCLEOTIDE SEQUENCE [LARGE SCALE GENOMIC DNA]</scope>
</reference>
<evidence type="ECO:0000256" key="1">
    <source>
        <dbReference type="SAM" id="Coils"/>
    </source>
</evidence>
<sequence>MGLVKLFAGMAKPGYGDGLNGALSALTQNMPSAVDAYTGEEGRVQNINAALLNHVSQMRAKQQEAWMNAVDKAREREYKDKTLTETERHNKKMEENTKSSHDETSRYHNLWLSDRQEQAENKMMEKKIQRLENRLKDKKYDAAESELNALMDAEELLKKGDPLRGKMWSFIEDKLWKKPELLKGADESKFEVSQSDMKGHAFKRFGYRHVAEFKGLKEVDPLKGRKANLGIVETRKKQLLPIIKQKMALEAQKEALETGEDWRPILTQNWDTFLRSLESPPEKSDAPKGKGHPTPPTQKSVSMKDKDGHPLVVPSEDVDEVLALGGSYAR</sequence>